<evidence type="ECO:0000313" key="3">
    <source>
        <dbReference type="EMBL" id="KAG7344846.1"/>
    </source>
</evidence>
<dbReference type="Proteomes" id="UP000693970">
    <property type="component" value="Unassembled WGS sequence"/>
</dbReference>
<evidence type="ECO:0000256" key="1">
    <source>
        <dbReference type="SAM" id="Phobius"/>
    </source>
</evidence>
<evidence type="ECO:0000313" key="4">
    <source>
        <dbReference type="Proteomes" id="UP000693970"/>
    </source>
</evidence>
<comment type="caution">
    <text evidence="3">The sequence shown here is derived from an EMBL/GenBank/DDBJ whole genome shotgun (WGS) entry which is preliminary data.</text>
</comment>
<reference evidence="3" key="2">
    <citation type="submission" date="2021-04" db="EMBL/GenBank/DDBJ databases">
        <authorList>
            <person name="Podell S."/>
        </authorList>
    </citation>
    <scope>NUCLEOTIDE SEQUENCE</scope>
    <source>
        <strain evidence="3">Hildebrandi</strain>
    </source>
</reference>
<dbReference type="OrthoDB" id="51435at2759"/>
<proteinExistence type="predicted"/>
<feature type="transmembrane region" description="Helical" evidence="1">
    <location>
        <begin position="45"/>
        <end position="72"/>
    </location>
</feature>
<reference evidence="3" key="1">
    <citation type="journal article" date="2021" name="Sci. Rep.">
        <title>Diploid genomic architecture of Nitzschia inconspicua, an elite biomass production diatom.</title>
        <authorList>
            <person name="Oliver A."/>
            <person name="Podell S."/>
            <person name="Pinowska A."/>
            <person name="Traller J.C."/>
            <person name="Smith S.R."/>
            <person name="McClure R."/>
            <person name="Beliaev A."/>
            <person name="Bohutskyi P."/>
            <person name="Hill E.A."/>
            <person name="Rabines A."/>
            <person name="Zheng H."/>
            <person name="Allen L.Z."/>
            <person name="Kuo A."/>
            <person name="Grigoriev I.V."/>
            <person name="Allen A.E."/>
            <person name="Hazlebeck D."/>
            <person name="Allen E.E."/>
        </authorList>
    </citation>
    <scope>NUCLEOTIDE SEQUENCE</scope>
    <source>
        <strain evidence="3">Hildebrandi</strain>
    </source>
</reference>
<name>A0A9K3PFD6_9STRA</name>
<organism evidence="3 4">
    <name type="scientific">Nitzschia inconspicua</name>
    <dbReference type="NCBI Taxonomy" id="303405"/>
    <lineage>
        <taxon>Eukaryota</taxon>
        <taxon>Sar</taxon>
        <taxon>Stramenopiles</taxon>
        <taxon>Ochrophyta</taxon>
        <taxon>Bacillariophyta</taxon>
        <taxon>Bacillariophyceae</taxon>
        <taxon>Bacillariophycidae</taxon>
        <taxon>Bacillariales</taxon>
        <taxon>Bacillariaceae</taxon>
        <taxon>Nitzschia</taxon>
    </lineage>
</organism>
<keyword evidence="1" id="KW-0472">Membrane</keyword>
<gene>
    <name evidence="2" type="ORF">IV203_020497</name>
    <name evidence="3" type="ORF">IV203_032377</name>
</gene>
<dbReference type="EMBL" id="JAGRRH010000022">
    <property type="protein sequence ID" value="KAG7344846.1"/>
    <property type="molecule type" value="Genomic_DNA"/>
</dbReference>
<sequence length="198" mass="22505">MKTELDPLLYGTGSSITNSGGILYGNDHLSYYSSTNDQSNHIFQWCYWIVVVLQLFSIVVLFLGHTLAIFFYDLTVRLGFQEDVEDIGASLVQVNRSFGIAATVLYLPILTSSLLGLVWKWRKPSLICTAASAGIHSYWSLTTLFIFLLEGRNSDLVTDWNYYVPITTYIECAVYFVYGVGVMTFLYVYMDRILAEFQ</sequence>
<dbReference type="EMBL" id="JAGRRH010000107">
    <property type="protein sequence ID" value="KAG7336789.1"/>
    <property type="molecule type" value="Genomic_DNA"/>
</dbReference>
<protein>
    <submittedName>
        <fullName evidence="3">Uncharacterized protein</fullName>
    </submittedName>
</protein>
<feature type="transmembrane region" description="Helical" evidence="1">
    <location>
        <begin position="98"/>
        <end position="119"/>
    </location>
</feature>
<dbReference type="AlphaFoldDB" id="A0A9K3PFD6"/>
<feature type="transmembrane region" description="Helical" evidence="1">
    <location>
        <begin position="168"/>
        <end position="189"/>
    </location>
</feature>
<keyword evidence="1" id="KW-0812">Transmembrane</keyword>
<accession>A0A9K3PFD6</accession>
<evidence type="ECO:0000313" key="2">
    <source>
        <dbReference type="EMBL" id="KAG7336789.1"/>
    </source>
</evidence>
<keyword evidence="1" id="KW-1133">Transmembrane helix</keyword>
<feature type="transmembrane region" description="Helical" evidence="1">
    <location>
        <begin position="126"/>
        <end position="148"/>
    </location>
</feature>
<keyword evidence="4" id="KW-1185">Reference proteome</keyword>